<accession>A0A2P2NIF8</accession>
<sequence>MCGRRWPVIYFCLISQYEVLHLYEGSTCCLPLPEKDTNKTTT</sequence>
<dbReference type="AlphaFoldDB" id="A0A2P2NIF8"/>
<proteinExistence type="predicted"/>
<name>A0A2P2NIF8_RHIMU</name>
<evidence type="ECO:0000313" key="1">
    <source>
        <dbReference type="EMBL" id="MBX42249.1"/>
    </source>
</evidence>
<reference evidence="1" key="1">
    <citation type="submission" date="2018-02" db="EMBL/GenBank/DDBJ databases">
        <title>Rhizophora mucronata_Transcriptome.</title>
        <authorList>
            <person name="Meera S.P."/>
            <person name="Sreeshan A."/>
            <person name="Augustine A."/>
        </authorList>
    </citation>
    <scope>NUCLEOTIDE SEQUENCE</scope>
    <source>
        <tissue evidence="1">Leaf</tissue>
    </source>
</reference>
<dbReference type="EMBL" id="GGEC01061765">
    <property type="protein sequence ID" value="MBX42249.1"/>
    <property type="molecule type" value="Transcribed_RNA"/>
</dbReference>
<organism evidence="1">
    <name type="scientific">Rhizophora mucronata</name>
    <name type="common">Asiatic mangrove</name>
    <dbReference type="NCBI Taxonomy" id="61149"/>
    <lineage>
        <taxon>Eukaryota</taxon>
        <taxon>Viridiplantae</taxon>
        <taxon>Streptophyta</taxon>
        <taxon>Embryophyta</taxon>
        <taxon>Tracheophyta</taxon>
        <taxon>Spermatophyta</taxon>
        <taxon>Magnoliopsida</taxon>
        <taxon>eudicotyledons</taxon>
        <taxon>Gunneridae</taxon>
        <taxon>Pentapetalae</taxon>
        <taxon>rosids</taxon>
        <taxon>fabids</taxon>
        <taxon>Malpighiales</taxon>
        <taxon>Rhizophoraceae</taxon>
        <taxon>Rhizophora</taxon>
    </lineage>
</organism>
<protein>
    <submittedName>
        <fullName evidence="1">Uncharacterized protein</fullName>
    </submittedName>
</protein>